<reference evidence="3 4" key="1">
    <citation type="submission" date="2020-08" db="EMBL/GenBank/DDBJ databases">
        <title>Description of novel Flavobacterium F-392 isolate.</title>
        <authorList>
            <person name="Saticioglu I.B."/>
            <person name="Duman M."/>
            <person name="Altun S."/>
        </authorList>
    </citation>
    <scope>NUCLEOTIDE SEQUENCE [LARGE SCALE GENOMIC DNA]</scope>
    <source>
        <strain evidence="3 4">F-392</strain>
    </source>
</reference>
<dbReference type="InterPro" id="IPR002104">
    <property type="entry name" value="Integrase_catalytic"/>
</dbReference>
<dbReference type="Proteomes" id="UP000641454">
    <property type="component" value="Unassembled WGS sequence"/>
</dbReference>
<evidence type="ECO:0000259" key="2">
    <source>
        <dbReference type="PROSITE" id="PS51898"/>
    </source>
</evidence>
<dbReference type="RefSeq" id="WP_187016972.1">
    <property type="nucleotide sequence ID" value="NZ_JACRUK010000003.1"/>
</dbReference>
<feature type="domain" description="Tyr recombinase" evidence="2">
    <location>
        <begin position="8"/>
        <end position="181"/>
    </location>
</feature>
<dbReference type="EMBL" id="JACRUL010000003">
    <property type="protein sequence ID" value="MBC5843276.1"/>
    <property type="molecule type" value="Genomic_DNA"/>
</dbReference>
<dbReference type="SUPFAM" id="SSF56349">
    <property type="entry name" value="DNA breaking-rejoining enzymes"/>
    <property type="match status" value="1"/>
</dbReference>
<accession>A0A923MWY2</accession>
<gene>
    <name evidence="3" type="ORF">H8R25_02335</name>
</gene>
<comment type="caution">
    <text evidence="3">The sequence shown here is derived from an EMBL/GenBank/DDBJ whole genome shotgun (WGS) entry which is preliminary data.</text>
</comment>
<dbReference type="GO" id="GO:0015074">
    <property type="term" value="P:DNA integration"/>
    <property type="evidence" value="ECO:0007669"/>
    <property type="project" value="InterPro"/>
</dbReference>
<evidence type="ECO:0000256" key="1">
    <source>
        <dbReference type="ARBA" id="ARBA00023172"/>
    </source>
</evidence>
<dbReference type="GO" id="GO:0006310">
    <property type="term" value="P:DNA recombination"/>
    <property type="evidence" value="ECO:0007669"/>
    <property type="project" value="UniProtKB-KW"/>
</dbReference>
<protein>
    <submittedName>
        <fullName evidence="3">Tyrosine-type recombinase/integrase</fullName>
    </submittedName>
</protein>
<proteinExistence type="predicted"/>
<evidence type="ECO:0000313" key="4">
    <source>
        <dbReference type="Proteomes" id="UP000641454"/>
    </source>
</evidence>
<dbReference type="Pfam" id="PF00589">
    <property type="entry name" value="Phage_integrase"/>
    <property type="match status" value="1"/>
</dbReference>
<dbReference type="GO" id="GO:0003677">
    <property type="term" value="F:DNA binding"/>
    <property type="evidence" value="ECO:0007669"/>
    <property type="project" value="InterPro"/>
</dbReference>
<organism evidence="3 4">
    <name type="scientific">Flavobacterium muglaense</name>
    <dbReference type="NCBI Taxonomy" id="2764716"/>
    <lineage>
        <taxon>Bacteria</taxon>
        <taxon>Pseudomonadati</taxon>
        <taxon>Bacteroidota</taxon>
        <taxon>Flavobacteriia</taxon>
        <taxon>Flavobacteriales</taxon>
        <taxon>Flavobacteriaceae</taxon>
        <taxon>Flavobacterium</taxon>
    </lineage>
</organism>
<dbReference type="PROSITE" id="PS51898">
    <property type="entry name" value="TYR_RECOMBINASE"/>
    <property type="match status" value="1"/>
</dbReference>
<evidence type="ECO:0000313" key="3">
    <source>
        <dbReference type="EMBL" id="MBC5843276.1"/>
    </source>
</evidence>
<keyword evidence="1" id="KW-0233">DNA recombination</keyword>
<dbReference type="AlphaFoldDB" id="A0A923MWY2"/>
<name>A0A923MWY2_9FLAO</name>
<dbReference type="InterPro" id="IPR013762">
    <property type="entry name" value="Integrase-like_cat_sf"/>
</dbReference>
<sequence length="183" mass="20314">MSLKNSTTTADYIDFDRASNVASKLLKEPKTVLIGKYIIIAMNTGLRCSDILALTCEQLKQPSVTITEGKTEKKKTFAVNDAIRAIVPADATGGLFITQKGGIISIQHLNRLLKDAFAKESKTLNISSHSLRKSFGRRVFFNNGESEKALVYLSDLFNHSSIAVTRKYLGIRQDELNDIYLNL</sequence>
<keyword evidence="4" id="KW-1185">Reference proteome</keyword>
<dbReference type="InterPro" id="IPR011010">
    <property type="entry name" value="DNA_brk_join_enz"/>
</dbReference>
<dbReference type="Gene3D" id="1.10.443.10">
    <property type="entry name" value="Intergrase catalytic core"/>
    <property type="match status" value="1"/>
</dbReference>